<evidence type="ECO:0000256" key="1">
    <source>
        <dbReference type="SAM" id="MobiDB-lite"/>
    </source>
</evidence>
<evidence type="ECO:0000313" key="4">
    <source>
        <dbReference type="Proteomes" id="UP000317977"/>
    </source>
</evidence>
<dbReference type="EMBL" id="SJPX01000001">
    <property type="protein sequence ID" value="TWU58026.1"/>
    <property type="molecule type" value="Genomic_DNA"/>
</dbReference>
<comment type="caution">
    <text evidence="3">The sequence shown here is derived from an EMBL/GenBank/DDBJ whole genome shotgun (WGS) entry which is preliminary data.</text>
</comment>
<feature type="compositionally biased region" description="Polar residues" evidence="1">
    <location>
        <begin position="296"/>
        <end position="311"/>
    </location>
</feature>
<sequence>MAFKKLSELLPIDDANSAPHAYQIFGLEDGEQDIARITKSVQATVARLRSVKADSAPAVWKKAAQLVQAARVTLADPAKKAELDARFGIFAIDETPPTAKAPAANSPSKVDPLAGFLPPSNPVAPIAPVAPTTPVTPSIPAVSGIPAGIVVPNTASPIAPSSPAAPVLRNVRPVKTRRRGSKLGTLMMATFILSMLGAIGALSYFLFFGPGTLAITSKDGSLTISTSPGANTGSSTVAQPFPIEDNRAPITKKKFDPVMGNMAGNVEPPFQLSPPDMSTSVQPMIAPEPTEMASKPSLQPEMTTPSKTQPMTEQPAVSDAAVAQADAAIAKVVDVLRSAKWGEMKSLAETTAAMPMNNDQQSLADGLYQLADLATYYQGGIQRGLGSLAVGNDFEVTSDFRVVIVEVGPDFLVVRYNAKNRTFKFDEFPFPLAEKLATFSIAEGPLRQASMSAFQAIAPMSNEGYRDKAIATLGSLDGQVEGADTTLVIEAIKTVTRP</sequence>
<keyword evidence="4" id="KW-1185">Reference proteome</keyword>
<dbReference type="OrthoDB" id="244068at2"/>
<feature type="region of interest" description="Disordered" evidence="1">
    <location>
        <begin position="290"/>
        <end position="311"/>
    </location>
</feature>
<evidence type="ECO:0000313" key="3">
    <source>
        <dbReference type="EMBL" id="TWU58026.1"/>
    </source>
</evidence>
<name>A0A5C6FD74_9BACT</name>
<protein>
    <submittedName>
        <fullName evidence="3">Uncharacterized protein</fullName>
    </submittedName>
</protein>
<accession>A0A5C6FD74</accession>
<feature type="transmembrane region" description="Helical" evidence="2">
    <location>
        <begin position="185"/>
        <end position="207"/>
    </location>
</feature>
<keyword evidence="2" id="KW-1133">Transmembrane helix</keyword>
<keyword evidence="2" id="KW-0472">Membrane</keyword>
<keyword evidence="2" id="KW-0812">Transmembrane</keyword>
<proteinExistence type="predicted"/>
<reference evidence="3 4" key="1">
    <citation type="submission" date="2019-02" db="EMBL/GenBank/DDBJ databases">
        <title>Deep-cultivation of Planctomycetes and their phenomic and genomic characterization uncovers novel biology.</title>
        <authorList>
            <person name="Wiegand S."/>
            <person name="Jogler M."/>
            <person name="Boedeker C."/>
            <person name="Pinto D."/>
            <person name="Vollmers J."/>
            <person name="Rivas-Marin E."/>
            <person name="Kohn T."/>
            <person name="Peeters S.H."/>
            <person name="Heuer A."/>
            <person name="Rast P."/>
            <person name="Oberbeckmann S."/>
            <person name="Bunk B."/>
            <person name="Jeske O."/>
            <person name="Meyerdierks A."/>
            <person name="Storesund J.E."/>
            <person name="Kallscheuer N."/>
            <person name="Luecker S."/>
            <person name="Lage O.M."/>
            <person name="Pohl T."/>
            <person name="Merkel B.J."/>
            <person name="Hornburger P."/>
            <person name="Mueller R.-W."/>
            <person name="Bruemmer F."/>
            <person name="Labrenz M."/>
            <person name="Spormann A.M."/>
            <person name="Op Den Camp H."/>
            <person name="Overmann J."/>
            <person name="Amann R."/>
            <person name="Jetten M.S.M."/>
            <person name="Mascher T."/>
            <person name="Medema M.H."/>
            <person name="Devos D.P."/>
            <person name="Kaster A.-K."/>
            <person name="Ovreas L."/>
            <person name="Rohde M."/>
            <person name="Galperin M.Y."/>
            <person name="Jogler C."/>
        </authorList>
    </citation>
    <scope>NUCLEOTIDE SEQUENCE [LARGE SCALE GENOMIC DNA]</scope>
    <source>
        <strain evidence="3 4">Poly59</strain>
    </source>
</reference>
<gene>
    <name evidence="3" type="ORF">Poly59_09350</name>
</gene>
<organism evidence="3 4">
    <name type="scientific">Rubripirellula reticaptiva</name>
    <dbReference type="NCBI Taxonomy" id="2528013"/>
    <lineage>
        <taxon>Bacteria</taxon>
        <taxon>Pseudomonadati</taxon>
        <taxon>Planctomycetota</taxon>
        <taxon>Planctomycetia</taxon>
        <taxon>Pirellulales</taxon>
        <taxon>Pirellulaceae</taxon>
        <taxon>Rubripirellula</taxon>
    </lineage>
</organism>
<evidence type="ECO:0000256" key="2">
    <source>
        <dbReference type="SAM" id="Phobius"/>
    </source>
</evidence>
<dbReference type="RefSeq" id="WP_146532822.1">
    <property type="nucleotide sequence ID" value="NZ_SJPX01000001.1"/>
</dbReference>
<dbReference type="Proteomes" id="UP000317977">
    <property type="component" value="Unassembled WGS sequence"/>
</dbReference>
<dbReference type="AlphaFoldDB" id="A0A5C6FD74"/>